<sequence length="974" mass="108856">MDTFWLREPDIAACTNDCSSSRRFREGNVLVQKQRTFSQLTSDLNSENIDTTGKDSFTCELGRRPSKQAAGTPIKKLLAEEMSRETESKKRSPSVIARLMGFDGLPPQQQSHKQHKRSSENYLQRMPPTGKSQRSSTLSSCRSSRKSSKEEQEFKDVFEVLDTSKMGSSSCSLQGTADSKITEAEMAFIKQTFMDVTHLSSDEKLYNLKEFHDAINHLNSNKDVLLKFLEQPDSLFTKHLNDLQAALPQSHCCRISTTRSLHAREYEGSVLGCKIDKEMQLKNHKQRHNDPLIHSYHKQAADDPLKPLKIQLEGKDGPSVPPTQIVVLKPNYGKVKNATRTVSSPHSSHDFLSDCKRYTELPSIKSREAELCANKRFPDHVAQPRYKSRESREIAKEITRKMRNSLGSGSTRISTSGYRGYAGDESSPNMSDNESANESDVMTVISRDSIGWSNRFRSSSSRSAESSVSREAKKRLSERWKMTHSHRSVDMGVISRGCTLGEMLALPDREERPANVDAMIVGKGFSDNFDGHDEPAGCVEPLGISSRDGWKDGCIRNLSRSRSLPASCTAFGSPTMHRETLFNDRHLPPKESMPQERIKAVKGNCNQREGSSSRNSRSRIRKYHFSEHTCRNHSDSSPEINLSHKQIQSSNDDPFKPYLVVSETPASIVTNISLVTENVADVAVENMADVAIENVATPAKSTDSELPAYVEPLNKPPDEGSAPEKHSVAELESPASSKQADQPSPVSVLETPFPDDLSSSSECFESLSADLQGLRMQLQLLKLESEAYAEGSMLISSDEDVEEGSIGFSVENVIVEESRESSYVVDILSESGINDADPETFMASWHSSECPVNLLVFEELEKKHCNLISWPRSERKLLFDRVNSALVVISQHFAHPLRWLRPGTTTIPRWIKHGLGNSILKLLANQEKTANNNVAEKALVSDSTWLDLRDDIHIVGREIERLMMEELVKEIVAV</sequence>
<evidence type="ECO:0000259" key="4">
    <source>
        <dbReference type="Pfam" id="PF14383"/>
    </source>
</evidence>
<gene>
    <name evidence="5" type="ORF">MANES_08G076600v8</name>
</gene>
<dbReference type="OrthoDB" id="1925259at2759"/>
<dbReference type="Pfam" id="PF12552">
    <property type="entry name" value="DUF3741"/>
    <property type="match status" value="1"/>
</dbReference>
<dbReference type="Pfam" id="PF14383">
    <property type="entry name" value="VARLMGL"/>
    <property type="match status" value="1"/>
</dbReference>
<comment type="caution">
    <text evidence="5">The sequence shown here is derived from an EMBL/GenBank/DDBJ whole genome shotgun (WGS) entry which is preliminary data.</text>
</comment>
<evidence type="ECO:0000313" key="6">
    <source>
        <dbReference type="Proteomes" id="UP000091857"/>
    </source>
</evidence>
<dbReference type="PANTHER" id="PTHR46836:SF8">
    <property type="entry name" value="AFADIN"/>
    <property type="match status" value="1"/>
</dbReference>
<evidence type="ECO:0008006" key="7">
    <source>
        <dbReference type="Google" id="ProtNLM"/>
    </source>
</evidence>
<dbReference type="Pfam" id="PF14309">
    <property type="entry name" value="DUF4378"/>
    <property type="match status" value="1"/>
</dbReference>
<accession>A0A2C9VEC7</accession>
<evidence type="ECO:0000259" key="2">
    <source>
        <dbReference type="Pfam" id="PF12552"/>
    </source>
</evidence>
<feature type="domain" description="DUF4378" evidence="3">
    <location>
        <begin position="821"/>
        <end position="970"/>
    </location>
</feature>
<proteinExistence type="predicted"/>
<dbReference type="Proteomes" id="UP000091857">
    <property type="component" value="Chromosome 8"/>
</dbReference>
<dbReference type="InterPro" id="IPR025486">
    <property type="entry name" value="DUF4378"/>
</dbReference>
<feature type="compositionally biased region" description="Polar residues" evidence="1">
    <location>
        <begin position="405"/>
        <end position="417"/>
    </location>
</feature>
<dbReference type="PANTHER" id="PTHR46836">
    <property type="entry name" value="AFADIN"/>
    <property type="match status" value="1"/>
</dbReference>
<dbReference type="InterPro" id="IPR032795">
    <property type="entry name" value="DUF3741-assoc"/>
</dbReference>
<feature type="region of interest" description="Disordered" evidence="1">
    <location>
        <begin position="48"/>
        <end position="73"/>
    </location>
</feature>
<protein>
    <recommendedName>
        <fullName evidence="7">DUF4378 domain-containing protein</fullName>
    </recommendedName>
</protein>
<dbReference type="InterPro" id="IPR022212">
    <property type="entry name" value="DUF3741"/>
</dbReference>
<evidence type="ECO:0000313" key="5">
    <source>
        <dbReference type="EMBL" id="OAY43519.1"/>
    </source>
</evidence>
<reference evidence="6" key="1">
    <citation type="journal article" date="2016" name="Nat. Biotechnol.">
        <title>Sequencing wild and cultivated cassava and related species reveals extensive interspecific hybridization and genetic diversity.</title>
        <authorList>
            <person name="Bredeson J.V."/>
            <person name="Lyons J.B."/>
            <person name="Prochnik S.E."/>
            <person name="Wu G.A."/>
            <person name="Ha C.M."/>
            <person name="Edsinger-Gonzales E."/>
            <person name="Grimwood J."/>
            <person name="Schmutz J."/>
            <person name="Rabbi I.Y."/>
            <person name="Egesi C."/>
            <person name="Nauluvula P."/>
            <person name="Lebot V."/>
            <person name="Ndunguru J."/>
            <person name="Mkamilo G."/>
            <person name="Bart R.S."/>
            <person name="Setter T.L."/>
            <person name="Gleadow R.M."/>
            <person name="Kulakow P."/>
            <person name="Ferguson M.E."/>
            <person name="Rounsley S."/>
            <person name="Rokhsar D.S."/>
        </authorList>
    </citation>
    <scope>NUCLEOTIDE SEQUENCE [LARGE SCALE GENOMIC DNA]</scope>
    <source>
        <strain evidence="6">cv. AM560-2</strain>
    </source>
</reference>
<dbReference type="STRING" id="3983.A0A2C9VEC7"/>
<feature type="compositionally biased region" description="Basic and acidic residues" evidence="1">
    <location>
        <begin position="586"/>
        <end position="599"/>
    </location>
</feature>
<feature type="region of interest" description="Disordered" evidence="1">
    <location>
        <begin position="102"/>
        <end position="152"/>
    </location>
</feature>
<evidence type="ECO:0000256" key="1">
    <source>
        <dbReference type="SAM" id="MobiDB-lite"/>
    </source>
</evidence>
<feature type="region of interest" description="Disordered" evidence="1">
    <location>
        <begin position="404"/>
        <end position="438"/>
    </location>
</feature>
<feature type="compositionally biased region" description="Polar residues" evidence="1">
    <location>
        <begin position="426"/>
        <end position="438"/>
    </location>
</feature>
<evidence type="ECO:0000259" key="3">
    <source>
        <dbReference type="Pfam" id="PF14309"/>
    </source>
</evidence>
<feature type="compositionally biased region" description="Polar residues" evidence="1">
    <location>
        <begin position="734"/>
        <end position="745"/>
    </location>
</feature>
<feature type="domain" description="DUF3741" evidence="4">
    <location>
        <begin position="87"/>
        <end position="109"/>
    </location>
</feature>
<dbReference type="Gramene" id="Manes.08G076600.1.v8.1">
    <property type="protein sequence ID" value="Manes.08G076600.1.v8.1.CDS"/>
    <property type="gene ID" value="Manes.08G076600.v8.1"/>
</dbReference>
<feature type="compositionally biased region" description="Basic and acidic residues" evidence="1">
    <location>
        <begin position="716"/>
        <end position="729"/>
    </location>
</feature>
<feature type="region of interest" description="Disordered" evidence="1">
    <location>
        <begin position="699"/>
        <end position="761"/>
    </location>
</feature>
<dbReference type="AlphaFoldDB" id="A0A2C9VEC7"/>
<keyword evidence="6" id="KW-1185">Reference proteome</keyword>
<feature type="domain" description="DUF3741" evidence="2">
    <location>
        <begin position="191"/>
        <end position="234"/>
    </location>
</feature>
<name>A0A2C9VEC7_MANES</name>
<feature type="region of interest" description="Disordered" evidence="1">
    <location>
        <begin position="586"/>
        <end position="619"/>
    </location>
</feature>
<organism evidence="5 6">
    <name type="scientific">Manihot esculenta</name>
    <name type="common">Cassava</name>
    <name type="synonym">Jatropha manihot</name>
    <dbReference type="NCBI Taxonomy" id="3983"/>
    <lineage>
        <taxon>Eukaryota</taxon>
        <taxon>Viridiplantae</taxon>
        <taxon>Streptophyta</taxon>
        <taxon>Embryophyta</taxon>
        <taxon>Tracheophyta</taxon>
        <taxon>Spermatophyta</taxon>
        <taxon>Magnoliopsida</taxon>
        <taxon>eudicotyledons</taxon>
        <taxon>Gunneridae</taxon>
        <taxon>Pentapetalae</taxon>
        <taxon>rosids</taxon>
        <taxon>fabids</taxon>
        <taxon>Malpighiales</taxon>
        <taxon>Euphorbiaceae</taxon>
        <taxon>Crotonoideae</taxon>
        <taxon>Manihoteae</taxon>
        <taxon>Manihot</taxon>
    </lineage>
</organism>
<feature type="compositionally biased region" description="Low complexity" evidence="1">
    <location>
        <begin position="131"/>
        <end position="142"/>
    </location>
</feature>
<dbReference type="EMBL" id="CM004394">
    <property type="protein sequence ID" value="OAY43519.1"/>
    <property type="molecule type" value="Genomic_DNA"/>
</dbReference>